<dbReference type="EMBL" id="SJPT01000004">
    <property type="protein sequence ID" value="TWU22967.1"/>
    <property type="molecule type" value="Genomic_DNA"/>
</dbReference>
<accession>A0A5C6CGV4</accession>
<organism evidence="1 2">
    <name type="scientific">Novipirellula galeiformis</name>
    <dbReference type="NCBI Taxonomy" id="2528004"/>
    <lineage>
        <taxon>Bacteria</taxon>
        <taxon>Pseudomonadati</taxon>
        <taxon>Planctomycetota</taxon>
        <taxon>Planctomycetia</taxon>
        <taxon>Pirellulales</taxon>
        <taxon>Pirellulaceae</taxon>
        <taxon>Novipirellula</taxon>
    </lineage>
</organism>
<proteinExistence type="predicted"/>
<dbReference type="Proteomes" id="UP000316304">
    <property type="component" value="Unassembled WGS sequence"/>
</dbReference>
<protein>
    <submittedName>
        <fullName evidence="1">Uncharacterized protein</fullName>
    </submittedName>
</protein>
<name>A0A5C6CGV4_9BACT</name>
<sequence>MYDEAERARKIPEGRPDGRALIVAIGSHIDAKANIPPSHEIYYLIQYASTYFKNRWFLEGPARWAEHALGADGFGECKYSPRGPWTQAEQHFRVLFEQSYDAEHVLWNPIAVATDSKRILPRSKELREIASMRYSHGQPILRDMNLNGIKVMRDILEELGRMDDIAFEKLGYESWSEDNQRSDSNSRFAYEAVMEPFAATIDA</sequence>
<dbReference type="OrthoDB" id="262317at2"/>
<comment type="caution">
    <text evidence="1">The sequence shown here is derived from an EMBL/GenBank/DDBJ whole genome shotgun (WGS) entry which is preliminary data.</text>
</comment>
<keyword evidence="2" id="KW-1185">Reference proteome</keyword>
<reference evidence="1 2" key="1">
    <citation type="submission" date="2019-02" db="EMBL/GenBank/DDBJ databases">
        <title>Deep-cultivation of Planctomycetes and their phenomic and genomic characterization uncovers novel biology.</title>
        <authorList>
            <person name="Wiegand S."/>
            <person name="Jogler M."/>
            <person name="Boedeker C."/>
            <person name="Pinto D."/>
            <person name="Vollmers J."/>
            <person name="Rivas-Marin E."/>
            <person name="Kohn T."/>
            <person name="Peeters S.H."/>
            <person name="Heuer A."/>
            <person name="Rast P."/>
            <person name="Oberbeckmann S."/>
            <person name="Bunk B."/>
            <person name="Jeske O."/>
            <person name="Meyerdierks A."/>
            <person name="Storesund J.E."/>
            <person name="Kallscheuer N."/>
            <person name="Luecker S."/>
            <person name="Lage O.M."/>
            <person name="Pohl T."/>
            <person name="Merkel B.J."/>
            <person name="Hornburger P."/>
            <person name="Mueller R.-W."/>
            <person name="Bruemmer F."/>
            <person name="Labrenz M."/>
            <person name="Spormann A.M."/>
            <person name="Op Den Camp H."/>
            <person name="Overmann J."/>
            <person name="Amann R."/>
            <person name="Jetten M.S.M."/>
            <person name="Mascher T."/>
            <person name="Medema M.H."/>
            <person name="Devos D.P."/>
            <person name="Kaster A.-K."/>
            <person name="Ovreas L."/>
            <person name="Rohde M."/>
            <person name="Galperin M.Y."/>
            <person name="Jogler C."/>
        </authorList>
    </citation>
    <scope>NUCLEOTIDE SEQUENCE [LARGE SCALE GENOMIC DNA]</scope>
    <source>
        <strain evidence="1 2">Pla52o</strain>
    </source>
</reference>
<dbReference type="RefSeq" id="WP_146594776.1">
    <property type="nucleotide sequence ID" value="NZ_SJPT01000004.1"/>
</dbReference>
<evidence type="ECO:0000313" key="2">
    <source>
        <dbReference type="Proteomes" id="UP000316304"/>
    </source>
</evidence>
<evidence type="ECO:0000313" key="1">
    <source>
        <dbReference type="EMBL" id="TWU22967.1"/>
    </source>
</evidence>
<gene>
    <name evidence="1" type="ORF">Pla52o_25000</name>
</gene>
<dbReference type="AlphaFoldDB" id="A0A5C6CGV4"/>